<dbReference type="PANTHER" id="PTHR35754:SF2">
    <property type="entry name" value="ATP SYNTHASE SUBUNIT B"/>
    <property type="match status" value="1"/>
</dbReference>
<protein>
    <submittedName>
        <fullName evidence="1">Glucose-6-phosphate isomerase</fullName>
    </submittedName>
</protein>
<evidence type="ECO:0000313" key="1">
    <source>
        <dbReference type="EMBL" id="GER26877.1"/>
    </source>
</evidence>
<organism evidence="1 2">
    <name type="scientific">Striga asiatica</name>
    <name type="common">Asiatic witchweed</name>
    <name type="synonym">Buchnera asiatica</name>
    <dbReference type="NCBI Taxonomy" id="4170"/>
    <lineage>
        <taxon>Eukaryota</taxon>
        <taxon>Viridiplantae</taxon>
        <taxon>Streptophyta</taxon>
        <taxon>Embryophyta</taxon>
        <taxon>Tracheophyta</taxon>
        <taxon>Spermatophyta</taxon>
        <taxon>Magnoliopsida</taxon>
        <taxon>eudicotyledons</taxon>
        <taxon>Gunneridae</taxon>
        <taxon>Pentapetalae</taxon>
        <taxon>asterids</taxon>
        <taxon>lamiids</taxon>
        <taxon>Lamiales</taxon>
        <taxon>Orobanchaceae</taxon>
        <taxon>Buchnereae</taxon>
        <taxon>Striga</taxon>
    </lineage>
</organism>
<dbReference type="EMBL" id="BKCP01001225">
    <property type="protein sequence ID" value="GER26877.1"/>
    <property type="molecule type" value="Genomic_DNA"/>
</dbReference>
<sequence length="378" mass="43280">HLQTAVLHTTMATIEMEGLEKLEQVHRTIDKLRSAGISDANPNCERFLVDFTFFLTQPCGELDISLKCQLISQHMSKIASMFSEGALQSEGKDCKQNGNALQICGDKKTNINSARSFCDDVAMVGIEAMMRSNSTSYFMFHKMEVNEPQSVFKYLPMLSFTESYIYQLDGLNEELVQLTGDGFPIFTEIQDDNSKLGAKSVRMFQKDPFRPLLYVLEQRGLLTERIIEELRYGEEYWALERKLCWALASNKEICIEDVKKAIHLKSFDYRVLNLLLYQLRGEKVNELHMEFLSISELLVEISDDLFDYEAKFITEAEKTYDQLCKALDSDLSSKYRQRCEEATKEGGKTCGSSLGTWQMPPIIEDENGYRMAFSSKTP</sequence>
<keyword evidence="2" id="KW-1185">Reference proteome</keyword>
<comment type="caution">
    <text evidence="1">The sequence shown here is derived from an EMBL/GenBank/DDBJ whole genome shotgun (WGS) entry which is preliminary data.</text>
</comment>
<dbReference type="AlphaFoldDB" id="A0A5A7P2Q7"/>
<proteinExistence type="predicted"/>
<feature type="non-terminal residue" evidence="1">
    <location>
        <position position="1"/>
    </location>
</feature>
<dbReference type="OrthoDB" id="511315at2759"/>
<evidence type="ECO:0000313" key="2">
    <source>
        <dbReference type="Proteomes" id="UP000325081"/>
    </source>
</evidence>
<dbReference type="PANTHER" id="PTHR35754">
    <property type="entry name" value="ATP SYNTHASE SUBUNIT B"/>
    <property type="match status" value="1"/>
</dbReference>
<keyword evidence="1" id="KW-0413">Isomerase</keyword>
<reference evidence="2" key="1">
    <citation type="journal article" date="2019" name="Curr. Biol.">
        <title>Genome Sequence of Striga asiatica Provides Insight into the Evolution of Plant Parasitism.</title>
        <authorList>
            <person name="Yoshida S."/>
            <person name="Kim S."/>
            <person name="Wafula E.K."/>
            <person name="Tanskanen J."/>
            <person name="Kim Y.M."/>
            <person name="Honaas L."/>
            <person name="Yang Z."/>
            <person name="Spallek T."/>
            <person name="Conn C.E."/>
            <person name="Ichihashi Y."/>
            <person name="Cheong K."/>
            <person name="Cui S."/>
            <person name="Der J.P."/>
            <person name="Gundlach H."/>
            <person name="Jiao Y."/>
            <person name="Hori C."/>
            <person name="Ishida J.K."/>
            <person name="Kasahara H."/>
            <person name="Kiba T."/>
            <person name="Kim M.S."/>
            <person name="Koo N."/>
            <person name="Laohavisit A."/>
            <person name="Lee Y.H."/>
            <person name="Lumba S."/>
            <person name="McCourt P."/>
            <person name="Mortimer J.C."/>
            <person name="Mutuku J.M."/>
            <person name="Nomura T."/>
            <person name="Sasaki-Sekimoto Y."/>
            <person name="Seto Y."/>
            <person name="Wang Y."/>
            <person name="Wakatake T."/>
            <person name="Sakakibara H."/>
            <person name="Demura T."/>
            <person name="Yamaguchi S."/>
            <person name="Yoneyama K."/>
            <person name="Manabe R.I."/>
            <person name="Nelson D.C."/>
            <person name="Schulman A.H."/>
            <person name="Timko M.P."/>
            <person name="dePamphilis C.W."/>
            <person name="Choi D."/>
            <person name="Shirasu K."/>
        </authorList>
    </citation>
    <scope>NUCLEOTIDE SEQUENCE [LARGE SCALE GENOMIC DNA]</scope>
    <source>
        <strain evidence="2">cv. UVA1</strain>
    </source>
</reference>
<dbReference type="Proteomes" id="UP000325081">
    <property type="component" value="Unassembled WGS sequence"/>
</dbReference>
<accession>A0A5A7P2Q7</accession>
<name>A0A5A7P2Q7_STRAF</name>
<dbReference type="GO" id="GO:0016853">
    <property type="term" value="F:isomerase activity"/>
    <property type="evidence" value="ECO:0007669"/>
    <property type="project" value="UniProtKB-KW"/>
</dbReference>
<gene>
    <name evidence="1" type="ORF">STAS_02541</name>
</gene>